<dbReference type="RefSeq" id="WP_184079213.1">
    <property type="nucleotide sequence ID" value="NZ_JACIJP010000002.1"/>
</dbReference>
<feature type="compositionally biased region" description="Gly residues" evidence="1">
    <location>
        <begin position="473"/>
        <end position="493"/>
    </location>
</feature>
<dbReference type="Proteomes" id="UP000552700">
    <property type="component" value="Unassembled WGS sequence"/>
</dbReference>
<dbReference type="AlphaFoldDB" id="A0A841IYV5"/>
<proteinExistence type="predicted"/>
<feature type="region of interest" description="Disordered" evidence="1">
    <location>
        <begin position="1"/>
        <end position="103"/>
    </location>
</feature>
<feature type="compositionally biased region" description="Low complexity" evidence="1">
    <location>
        <begin position="134"/>
        <end position="148"/>
    </location>
</feature>
<feature type="compositionally biased region" description="Low complexity" evidence="1">
    <location>
        <begin position="55"/>
        <end position="75"/>
    </location>
</feature>
<evidence type="ECO:0000313" key="2">
    <source>
        <dbReference type="EMBL" id="MBB6123777.1"/>
    </source>
</evidence>
<dbReference type="EMBL" id="JACIJP010000002">
    <property type="protein sequence ID" value="MBB6123777.1"/>
    <property type="molecule type" value="Genomic_DNA"/>
</dbReference>
<feature type="compositionally biased region" description="Low complexity" evidence="1">
    <location>
        <begin position="296"/>
        <end position="313"/>
    </location>
</feature>
<sequence>MSVIDSLTTVQTPTPSGAASVKGEQKSGADFAAMLKEAPVQPDAAADAKAPKPAPTAGAEAVAPAPEAEAAGVAKAPKDKKAAAKAEPEKKIRKSESVDANAAVAAVADAPVREVPASDKAPDLAVVSGKTGKVAAAQAPAPAGVQPVEPSSETGASGTAKPENKGALPAQAMAAPGQAIGHQGRDVRSDSKTADGANPATVRPDAPEPDRQVAVKASDTPVAPGEATALLRLAANAPATSVALDAVAKTPGKAVSVETKETTDAGDVTIAPNAAATQANAAQKATGKAAATADAATAPASAPAAATTTAMPAKSDTRDGDQPKDRDESGRSAPQSVRAPSESAAPFGLRSDIIVNAALTGTPGVGDIGSALSQQSIAIGTSGQWIDDIAREIASVSTSNGHGSFQLASITLGQMRVELTPGTSGTDIHLTVDNAAAEAALNADRGRLVQDAQLAAVRIGEVRIDRVAHIGEPQGGNLGNGSQGQGSNGGSQTGGQSATQQNAGQGNGQSARQNAEAAFGQNGGGNGAQPKSAPVRAVSSDSARGDVSARADQMNGPQARYA</sequence>
<feature type="compositionally biased region" description="Basic and acidic residues" evidence="1">
    <location>
        <begin position="315"/>
        <end position="330"/>
    </location>
</feature>
<feature type="compositionally biased region" description="Polar residues" evidence="1">
    <location>
        <begin position="1"/>
        <end position="17"/>
    </location>
</feature>
<comment type="caution">
    <text evidence="2">The sequence shown here is derived from an EMBL/GenBank/DDBJ whole genome shotgun (WGS) entry which is preliminary data.</text>
</comment>
<keyword evidence="3" id="KW-1185">Reference proteome</keyword>
<accession>A0A841IYV5</accession>
<name>A0A841IYV5_9SPHN</name>
<organism evidence="2 3">
    <name type="scientific">Sphingobium subterraneum</name>
    <dbReference type="NCBI Taxonomy" id="627688"/>
    <lineage>
        <taxon>Bacteria</taxon>
        <taxon>Pseudomonadati</taxon>
        <taxon>Pseudomonadota</taxon>
        <taxon>Alphaproteobacteria</taxon>
        <taxon>Sphingomonadales</taxon>
        <taxon>Sphingomonadaceae</taxon>
        <taxon>Sphingobium</taxon>
    </lineage>
</organism>
<feature type="compositionally biased region" description="Basic and acidic residues" evidence="1">
    <location>
        <begin position="76"/>
        <end position="97"/>
    </location>
</feature>
<reference evidence="2 3" key="1">
    <citation type="submission" date="2020-08" db="EMBL/GenBank/DDBJ databases">
        <title>Genomic Encyclopedia of Type Strains, Phase IV (KMG-IV): sequencing the most valuable type-strain genomes for metagenomic binning, comparative biology and taxonomic classification.</title>
        <authorList>
            <person name="Goeker M."/>
        </authorList>
    </citation>
    <scope>NUCLEOTIDE SEQUENCE [LARGE SCALE GENOMIC DNA]</scope>
    <source>
        <strain evidence="2 3">DSM 102255</strain>
    </source>
</reference>
<gene>
    <name evidence="2" type="ORF">FHS92_001506</name>
</gene>
<feature type="region of interest" description="Disordered" evidence="1">
    <location>
        <begin position="471"/>
        <end position="562"/>
    </location>
</feature>
<feature type="compositionally biased region" description="Basic and acidic residues" evidence="1">
    <location>
        <begin position="183"/>
        <end position="193"/>
    </location>
</feature>
<protein>
    <submittedName>
        <fullName evidence="2">Meckel syndrome type 1 protein</fullName>
    </submittedName>
</protein>
<feature type="compositionally biased region" description="Low complexity" evidence="1">
    <location>
        <begin position="494"/>
        <end position="520"/>
    </location>
</feature>
<feature type="compositionally biased region" description="Low complexity" evidence="1">
    <location>
        <begin position="38"/>
        <end position="48"/>
    </location>
</feature>
<feature type="region of interest" description="Disordered" evidence="1">
    <location>
        <begin position="129"/>
        <end position="221"/>
    </location>
</feature>
<evidence type="ECO:0000256" key="1">
    <source>
        <dbReference type="SAM" id="MobiDB-lite"/>
    </source>
</evidence>
<feature type="region of interest" description="Disordered" evidence="1">
    <location>
        <begin position="296"/>
        <end position="345"/>
    </location>
</feature>
<evidence type="ECO:0000313" key="3">
    <source>
        <dbReference type="Proteomes" id="UP000552700"/>
    </source>
</evidence>